<feature type="coiled-coil region" evidence="2">
    <location>
        <begin position="63"/>
        <end position="90"/>
    </location>
</feature>
<evidence type="ECO:0000256" key="2">
    <source>
        <dbReference type="SAM" id="Coils"/>
    </source>
</evidence>
<accession>A0ABS7VGM6</accession>
<dbReference type="Pfam" id="PF01527">
    <property type="entry name" value="HTH_Tnp_1"/>
    <property type="match status" value="1"/>
</dbReference>
<reference evidence="4 5" key="1">
    <citation type="submission" date="2021-09" db="EMBL/GenBank/DDBJ databases">
        <title>Aeromonas schubertii isolated from Asian sea bass.</title>
        <authorList>
            <person name="Pinpimai K."/>
        </authorList>
    </citation>
    <scope>NUCLEOTIDE SEQUENCE [LARGE SCALE GENOMIC DNA]</scope>
    <source>
        <strain evidence="4 5">CHULA2021a</strain>
    </source>
</reference>
<dbReference type="Gene3D" id="1.10.10.60">
    <property type="entry name" value="Homeodomain-like"/>
    <property type="match status" value="1"/>
</dbReference>
<dbReference type="Pfam" id="PF00665">
    <property type="entry name" value="rve"/>
    <property type="match status" value="1"/>
</dbReference>
<dbReference type="PANTHER" id="PTHR46889:SF4">
    <property type="entry name" value="TRANSPOSASE INSO FOR INSERTION SEQUENCE ELEMENT IS911B-RELATED"/>
    <property type="match status" value="1"/>
</dbReference>
<dbReference type="Proteomes" id="UP000774958">
    <property type="component" value="Unassembled WGS sequence"/>
</dbReference>
<gene>
    <name evidence="4" type="ORF">LA374_20355</name>
</gene>
<dbReference type="InterPro" id="IPR002514">
    <property type="entry name" value="Transposase_8"/>
</dbReference>
<dbReference type="InterPro" id="IPR009057">
    <property type="entry name" value="Homeodomain-like_sf"/>
</dbReference>
<organism evidence="4 5">
    <name type="scientific">Aeromonas schubertii</name>
    <dbReference type="NCBI Taxonomy" id="652"/>
    <lineage>
        <taxon>Bacteria</taxon>
        <taxon>Pseudomonadati</taxon>
        <taxon>Pseudomonadota</taxon>
        <taxon>Gammaproteobacteria</taxon>
        <taxon>Aeromonadales</taxon>
        <taxon>Aeromonadaceae</taxon>
        <taxon>Aeromonas</taxon>
    </lineage>
</organism>
<feature type="domain" description="Integrase catalytic" evidence="3">
    <location>
        <begin position="219"/>
        <end position="382"/>
    </location>
</feature>
<evidence type="ECO:0000256" key="1">
    <source>
        <dbReference type="ARBA" id="ARBA00009964"/>
    </source>
</evidence>
<dbReference type="SUPFAM" id="SSF53098">
    <property type="entry name" value="Ribonuclease H-like"/>
    <property type="match status" value="1"/>
</dbReference>
<dbReference type="NCBIfam" id="NF033516">
    <property type="entry name" value="transpos_IS3"/>
    <property type="match status" value="1"/>
</dbReference>
<protein>
    <submittedName>
        <fullName evidence="4">IS3 family transposase</fullName>
    </submittedName>
</protein>
<dbReference type="EMBL" id="JAIRBT010000059">
    <property type="protein sequence ID" value="MBZ6068537.1"/>
    <property type="molecule type" value="Genomic_DNA"/>
</dbReference>
<dbReference type="InterPro" id="IPR036397">
    <property type="entry name" value="RNaseH_sf"/>
</dbReference>
<dbReference type="PANTHER" id="PTHR46889">
    <property type="entry name" value="TRANSPOSASE INSF FOR INSERTION SEQUENCE IS3B-RELATED"/>
    <property type="match status" value="1"/>
</dbReference>
<proteinExistence type="inferred from homology"/>
<dbReference type="InterPro" id="IPR050900">
    <property type="entry name" value="Transposase_IS3/IS150/IS904"/>
</dbReference>
<dbReference type="InterPro" id="IPR012337">
    <property type="entry name" value="RNaseH-like_sf"/>
</dbReference>
<comment type="caution">
    <text evidence="4">The sequence shown here is derived from an EMBL/GenBank/DDBJ whole genome shotgun (WGS) entry which is preliminary data.</text>
</comment>
<evidence type="ECO:0000313" key="4">
    <source>
        <dbReference type="EMBL" id="MBZ6068537.1"/>
    </source>
</evidence>
<name>A0ABS7VGM6_9GAMM</name>
<dbReference type="Gene3D" id="3.30.420.10">
    <property type="entry name" value="Ribonuclease H-like superfamily/Ribonuclease H"/>
    <property type="match status" value="1"/>
</dbReference>
<dbReference type="InterPro" id="IPR001584">
    <property type="entry name" value="Integrase_cat-core"/>
</dbReference>
<dbReference type="SUPFAM" id="SSF46689">
    <property type="entry name" value="Homeodomain-like"/>
    <property type="match status" value="1"/>
</dbReference>
<dbReference type="PROSITE" id="PS50994">
    <property type="entry name" value="INTEGRASE"/>
    <property type="match status" value="1"/>
</dbReference>
<comment type="similarity">
    <text evidence="1">Belongs to the transposase 8 family.</text>
</comment>
<evidence type="ECO:0000259" key="3">
    <source>
        <dbReference type="PROSITE" id="PS50994"/>
    </source>
</evidence>
<evidence type="ECO:0000313" key="5">
    <source>
        <dbReference type="Proteomes" id="UP000774958"/>
    </source>
</evidence>
<sequence>MTQPKRRTFTPQFRLECAQLVLDQGYSFRSACDAMGVSKSALEYWVRQLRSERAGASTKGTPVTAEQLRIRELEKRLRRLEEENTILKKGYRSLDVRLPEQFSLVEKLKQSHPVARVCEALGIHRSSYKYWAGRVRSISPRLVELRSEVRRAYELSNASAGARTIAGIVTDRGFPLSRYRAGKLMKTLGLVSRQQPKHAYRKAQQEHITIPNVLERQFAVTAPNQVWCGDVTYIWTGQRWGYLAVVMDLFARKPVGWAFSFSPDSELTMKALTIAYEQRGQPQGVMFHSDQGSHYTCRRYQQLLWRYRITPSMSRRGNCWDNAPMERLFRSLKSEWVPEYGYQDMVEATESITAYLMGYYSQTRPHDYNGGLTPNESERQYWAAYKTVASFT</sequence>
<dbReference type="InterPro" id="IPR048020">
    <property type="entry name" value="Transpos_IS3"/>
</dbReference>
<keyword evidence="2" id="KW-0175">Coiled coil</keyword>
<keyword evidence="5" id="KW-1185">Reference proteome</keyword>